<dbReference type="AlphaFoldDB" id="A0A545AKA3"/>
<organism evidence="12 13">
    <name type="scientific">Cryptosporangium phraense</name>
    <dbReference type="NCBI Taxonomy" id="2593070"/>
    <lineage>
        <taxon>Bacteria</taxon>
        <taxon>Bacillati</taxon>
        <taxon>Actinomycetota</taxon>
        <taxon>Actinomycetes</taxon>
        <taxon>Cryptosporangiales</taxon>
        <taxon>Cryptosporangiaceae</taxon>
        <taxon>Cryptosporangium</taxon>
    </lineage>
</organism>
<comment type="catalytic activity">
    <reaction evidence="9">
        <text>Release of signal peptides from bacterial membrane prolipoproteins. Hydrolyzes -Xaa-Yaa-Zaa-|-(S,diacylglyceryl)Cys-, in which Xaa is hydrophobic (preferably Leu), and Yaa (Ala or Ser) and Zaa (Gly or Ala) have small, neutral side chains.</text>
        <dbReference type="EC" id="3.4.23.36"/>
    </reaction>
</comment>
<feature type="transmembrane region" description="Helical" evidence="9">
    <location>
        <begin position="203"/>
        <end position="227"/>
    </location>
</feature>
<evidence type="ECO:0000313" key="12">
    <source>
        <dbReference type="EMBL" id="TQS41752.1"/>
    </source>
</evidence>
<dbReference type="PANTHER" id="PTHR33695">
    <property type="entry name" value="LIPOPROTEIN SIGNAL PEPTIDASE"/>
    <property type="match status" value="1"/>
</dbReference>
<dbReference type="UniPathway" id="UPA00665"/>
<dbReference type="InterPro" id="IPR001872">
    <property type="entry name" value="Peptidase_A8"/>
</dbReference>
<keyword evidence="8 9" id="KW-0472">Membrane</keyword>
<keyword evidence="3 9" id="KW-0645">Protease</keyword>
<dbReference type="HAMAP" id="MF_00161">
    <property type="entry name" value="LspA"/>
    <property type="match status" value="1"/>
</dbReference>
<dbReference type="GO" id="GO:0004190">
    <property type="term" value="F:aspartic-type endopeptidase activity"/>
    <property type="evidence" value="ECO:0007669"/>
    <property type="project" value="UniProtKB-UniRule"/>
</dbReference>
<keyword evidence="7 9" id="KW-1133">Transmembrane helix</keyword>
<keyword evidence="2 9" id="KW-1003">Cell membrane</keyword>
<proteinExistence type="inferred from homology"/>
<evidence type="ECO:0000256" key="2">
    <source>
        <dbReference type="ARBA" id="ARBA00022475"/>
    </source>
</evidence>
<dbReference type="PANTHER" id="PTHR33695:SF1">
    <property type="entry name" value="LIPOPROTEIN SIGNAL PEPTIDASE"/>
    <property type="match status" value="1"/>
</dbReference>
<feature type="transmembrane region" description="Helical" evidence="9">
    <location>
        <begin position="162"/>
        <end position="183"/>
    </location>
</feature>
<feature type="transmembrane region" description="Helical" evidence="9">
    <location>
        <begin position="136"/>
        <end position="155"/>
    </location>
</feature>
<evidence type="ECO:0000256" key="3">
    <source>
        <dbReference type="ARBA" id="ARBA00022670"/>
    </source>
</evidence>
<evidence type="ECO:0000313" key="13">
    <source>
        <dbReference type="Proteomes" id="UP000317982"/>
    </source>
</evidence>
<feature type="compositionally biased region" description="Low complexity" evidence="11">
    <location>
        <begin position="27"/>
        <end position="38"/>
    </location>
</feature>
<comment type="subcellular location">
    <subcellularLocation>
        <location evidence="9">Cell membrane</location>
        <topology evidence="9">Multi-pass membrane protein</topology>
    </subcellularLocation>
</comment>
<protein>
    <recommendedName>
        <fullName evidence="9">Lipoprotein signal peptidase</fullName>
        <ecNumber evidence="9">3.4.23.36</ecNumber>
    </recommendedName>
    <alternativeName>
        <fullName evidence="9">Prolipoprotein signal peptidase</fullName>
    </alternativeName>
    <alternativeName>
        <fullName evidence="9">Signal peptidase II</fullName>
        <shortName evidence="9">SPase II</shortName>
    </alternativeName>
</protein>
<sequence>MSRATDSDPSDAPAASEAVPAPPAPGSPERASGSPEPAGTSDNPAGPPESTAGEAPPGSGADRDDPPPTPRPRTRRGRWVFAVVAVLALAADILSKLAVVSKLEDTDHPPITVVPNVLYFVHTRNTGAAFSLGESYTYVLTAVAIGVIVVILRYARRLASTGWAIALGLVLGGACGNVIDRLFREGGGVVDFLAIVDPYDPPWPIFNLADSALCVGVAILVFLELTGRRIDGSRVRKSDSAKLKDD</sequence>
<evidence type="ECO:0000256" key="11">
    <source>
        <dbReference type="SAM" id="MobiDB-lite"/>
    </source>
</evidence>
<evidence type="ECO:0000256" key="8">
    <source>
        <dbReference type="ARBA" id="ARBA00023136"/>
    </source>
</evidence>
<evidence type="ECO:0000256" key="9">
    <source>
        <dbReference type="HAMAP-Rule" id="MF_00161"/>
    </source>
</evidence>
<keyword evidence="4 9" id="KW-0812">Transmembrane</keyword>
<feature type="active site" evidence="9">
    <location>
        <position position="210"/>
    </location>
</feature>
<keyword evidence="13" id="KW-1185">Reference proteome</keyword>
<dbReference type="InParanoid" id="A0A545AKA3"/>
<dbReference type="Proteomes" id="UP000317982">
    <property type="component" value="Unassembled WGS sequence"/>
</dbReference>
<dbReference type="EC" id="3.4.23.36" evidence="9"/>
<dbReference type="GO" id="GO:0006508">
    <property type="term" value="P:proteolysis"/>
    <property type="evidence" value="ECO:0007669"/>
    <property type="project" value="UniProtKB-KW"/>
</dbReference>
<accession>A0A545AKA3</accession>
<feature type="active site" evidence="9">
    <location>
        <position position="191"/>
    </location>
</feature>
<evidence type="ECO:0000256" key="1">
    <source>
        <dbReference type="ARBA" id="ARBA00006139"/>
    </source>
</evidence>
<evidence type="ECO:0000256" key="10">
    <source>
        <dbReference type="RuleBase" id="RU004181"/>
    </source>
</evidence>
<reference evidence="12 13" key="1">
    <citation type="submission" date="2019-07" db="EMBL/GenBank/DDBJ databases">
        <title>Cryptosporangium phraense sp. nov., isolated from plant litter.</title>
        <authorList>
            <person name="Suriyachadkun C."/>
        </authorList>
    </citation>
    <scope>NUCLEOTIDE SEQUENCE [LARGE SCALE GENOMIC DNA]</scope>
    <source>
        <strain evidence="12 13">A-T 5661</strain>
    </source>
</reference>
<comment type="similarity">
    <text evidence="1 9 10">Belongs to the peptidase A8 family.</text>
</comment>
<evidence type="ECO:0000256" key="5">
    <source>
        <dbReference type="ARBA" id="ARBA00022750"/>
    </source>
</evidence>
<dbReference type="NCBIfam" id="TIGR00077">
    <property type="entry name" value="lspA"/>
    <property type="match status" value="1"/>
</dbReference>
<evidence type="ECO:0000256" key="4">
    <source>
        <dbReference type="ARBA" id="ARBA00022692"/>
    </source>
</evidence>
<feature type="region of interest" description="Disordered" evidence="11">
    <location>
        <begin position="1"/>
        <end position="74"/>
    </location>
</feature>
<dbReference type="OrthoDB" id="4308908at2"/>
<feature type="transmembrane region" description="Helical" evidence="9">
    <location>
        <begin position="79"/>
        <end position="99"/>
    </location>
</feature>
<dbReference type="EMBL" id="VIRS01000023">
    <property type="protein sequence ID" value="TQS41752.1"/>
    <property type="molecule type" value="Genomic_DNA"/>
</dbReference>
<evidence type="ECO:0000256" key="7">
    <source>
        <dbReference type="ARBA" id="ARBA00022989"/>
    </source>
</evidence>
<dbReference type="Pfam" id="PF01252">
    <property type="entry name" value="Peptidase_A8"/>
    <property type="match status" value="1"/>
</dbReference>
<dbReference type="GO" id="GO:0005886">
    <property type="term" value="C:plasma membrane"/>
    <property type="evidence" value="ECO:0007669"/>
    <property type="project" value="UniProtKB-SubCell"/>
</dbReference>
<gene>
    <name evidence="9 12" type="primary">lspA</name>
    <name evidence="12" type="ORF">FL583_28005</name>
</gene>
<dbReference type="PRINTS" id="PR00781">
    <property type="entry name" value="LIPOSIGPTASE"/>
</dbReference>
<comment type="caution">
    <text evidence="12">The sequence shown here is derived from an EMBL/GenBank/DDBJ whole genome shotgun (WGS) entry which is preliminary data.</text>
</comment>
<comment type="function">
    <text evidence="9">This protein specifically catalyzes the removal of signal peptides from prolipoproteins.</text>
</comment>
<comment type="pathway">
    <text evidence="9">Protein modification; lipoprotein biosynthesis (signal peptide cleavage).</text>
</comment>
<keyword evidence="6 9" id="KW-0378">Hydrolase</keyword>
<feature type="compositionally biased region" description="Low complexity" evidence="11">
    <location>
        <begin position="10"/>
        <end position="19"/>
    </location>
</feature>
<name>A0A545AKA3_9ACTN</name>
<evidence type="ECO:0000256" key="6">
    <source>
        <dbReference type="ARBA" id="ARBA00022801"/>
    </source>
</evidence>
<keyword evidence="5 9" id="KW-0064">Aspartyl protease</keyword>
<dbReference type="FunCoup" id="A0A545AKA3">
    <property type="interactions" value="86"/>
</dbReference>